<dbReference type="EMBL" id="QNVV01000027">
    <property type="protein sequence ID" value="REC42703.1"/>
    <property type="molecule type" value="Genomic_DNA"/>
</dbReference>
<organism evidence="2 3">
    <name type="scientific">Chryseobacterium pennipullorum</name>
    <dbReference type="NCBI Taxonomy" id="2258963"/>
    <lineage>
        <taxon>Bacteria</taxon>
        <taxon>Pseudomonadati</taxon>
        <taxon>Bacteroidota</taxon>
        <taxon>Flavobacteriia</taxon>
        <taxon>Flavobacteriales</taxon>
        <taxon>Weeksellaceae</taxon>
        <taxon>Chryseobacterium group</taxon>
        <taxon>Chryseobacterium</taxon>
    </lineage>
</organism>
<reference evidence="2 3" key="1">
    <citation type="submission" date="2018-06" db="EMBL/GenBank/DDBJ databases">
        <title>Novel Chryseobacterium species.</title>
        <authorList>
            <person name="Newman J."/>
            <person name="Hugo C."/>
            <person name="Oosthuizen L."/>
            <person name="Charimba G."/>
        </authorList>
    </citation>
    <scope>NUCLEOTIDE SEQUENCE [LARGE SCALE GENOMIC DNA]</scope>
    <source>
        <strain evidence="2 3">7_F195</strain>
    </source>
</reference>
<evidence type="ECO:0008006" key="4">
    <source>
        <dbReference type="Google" id="ProtNLM"/>
    </source>
</evidence>
<dbReference type="Proteomes" id="UP000256257">
    <property type="component" value="Unassembled WGS sequence"/>
</dbReference>
<feature type="chain" id="PRO_5017817482" description="YD repeat-containing protein" evidence="1">
    <location>
        <begin position="22"/>
        <end position="1126"/>
    </location>
</feature>
<dbReference type="RefSeq" id="WP_115930139.1">
    <property type="nucleotide sequence ID" value="NZ_QNVV01000027.1"/>
</dbReference>
<feature type="signal peptide" evidence="1">
    <location>
        <begin position="1"/>
        <end position="21"/>
    </location>
</feature>
<name>A0A3D9AN01_9FLAO</name>
<accession>A0A3D9AN01</accession>
<sequence length="1126" mass="126828">MKKKIYTLLLLSAFLNGYSQTSNNNSDATLKVFPSSPDAYSLGTYGNINIGEYTGTMMQDIPLYEYSIGDIKVPVSLKYSSNGIKVDDYTTIAGLGWTLSANGVISRIARDKEDRINGALWQNDDTVDPASGYKGLQLNFFEHTALSENFDTEKDLYRLNIPDVFSTSFVQHGVNTWIQDKKSDFKIQKTAQGFLIISPQGIQYHFTLIESSESRVHGSTPSPPELIDESAYFLTRIEDTKNNTVFLEYEPEAFTYTVNNNDVYSFFENSYSINCPADQGQPPLVGIAGMRQTSNVVTYNSHRLKKIRNNIDQSVLVFNYGGVGSISANRGSYLKEVISQIESSVTPRVIETYKLDYLATPNERVFLTKVYSEINKKQHTFEYLTPEVLPKRLSNAQDFWGYYNGAIYNSHLIGRISSPALENSNFSFAHRGLNINLSPSGLLSKITYPTKGYSKIFYEPHTEWGPKAIPAVLKSKTMTVLTDSDTWNATATETFYSGKSQKIKFGGGAYFNQDCSAMTHQVRVYIRVKNLTTGQNVSLTRLTSNGYVNEPSPYYYPGGPDAFYLDANASAEYQVLISVSRNCFGGGIRFEYFDAADMVVETNLPLGGNRVERIEHYDNVSSSPKIEKWYYAHKNQLNKSSGISPFKPVIWKYTDGVHYCPPTDLNPMLYKYTPYKYVSIFSNSLIPLFGNESQNVSYEYVTKSFGGANFEKGGRFTNYQAGNDPIASNIFGNGNYRGGNFTNSSWNKGFVKSTEDLMLRNGTLSTLKEVTNEYSYNTTKKEEFLNFTGIKYGSPQMISKKTYKCTAADIIRQNTGYNPCYGKSVNDPVPYLISLDLSMFGEVLQYKFISHDYHLSKVTTKENFDNGTAKTTVEYLNNNPNHYQTTSQKTTFPDLSVNETLYSYAHEKNNQLMLSKNMIGIPLESISTQTIGNSTKTISKTETIYPKIPAEITNNSAGLVLPLSLVSYNLQNNAPSTEVTYDKFDTNGNLIQYTTKGIPTVIIWGYQKKLPIAKLEGITYAWLQEHYPDTTEIVNASDIDANAGINNDETAFLSVLQTFRTKMNIDRFQPLVTTYTYDPLIGVRSITPPSGIREAYFYDTANRLKEIRENNVSGKLLKEFRYNYKN</sequence>
<evidence type="ECO:0000313" key="3">
    <source>
        <dbReference type="Proteomes" id="UP000256257"/>
    </source>
</evidence>
<proteinExistence type="predicted"/>
<comment type="caution">
    <text evidence="2">The sequence shown here is derived from an EMBL/GenBank/DDBJ whole genome shotgun (WGS) entry which is preliminary data.</text>
</comment>
<keyword evidence="1" id="KW-0732">Signal</keyword>
<keyword evidence="3" id="KW-1185">Reference proteome</keyword>
<evidence type="ECO:0000256" key="1">
    <source>
        <dbReference type="SAM" id="SignalP"/>
    </source>
</evidence>
<gene>
    <name evidence="2" type="ORF">DRF67_20390</name>
</gene>
<dbReference type="OrthoDB" id="9814627at2"/>
<dbReference type="AlphaFoldDB" id="A0A3D9AN01"/>
<evidence type="ECO:0000313" key="2">
    <source>
        <dbReference type="EMBL" id="REC42703.1"/>
    </source>
</evidence>
<protein>
    <recommendedName>
        <fullName evidence="4">YD repeat-containing protein</fullName>
    </recommendedName>
</protein>